<dbReference type="Proteomes" id="UP000027100">
    <property type="component" value="Unassembled WGS sequence"/>
</dbReference>
<keyword evidence="4 6" id="KW-1133">Transmembrane helix</keyword>
<evidence type="ECO:0000256" key="6">
    <source>
        <dbReference type="SAM" id="Phobius"/>
    </source>
</evidence>
<protein>
    <submittedName>
        <fullName evidence="7">Polysaccharide biosynthesis family protein</fullName>
    </submittedName>
</protein>
<dbReference type="InterPro" id="IPR050833">
    <property type="entry name" value="Poly_Biosynth_Transport"/>
</dbReference>
<evidence type="ECO:0000313" key="7">
    <source>
        <dbReference type="EMBL" id="KCZ99425.1"/>
    </source>
</evidence>
<feature type="transmembrane region" description="Helical" evidence="6">
    <location>
        <begin position="409"/>
        <end position="428"/>
    </location>
</feature>
<feature type="transmembrane region" description="Helical" evidence="6">
    <location>
        <begin position="346"/>
        <end position="369"/>
    </location>
</feature>
<evidence type="ECO:0000256" key="1">
    <source>
        <dbReference type="ARBA" id="ARBA00004651"/>
    </source>
</evidence>
<dbReference type="EMBL" id="ARYM01000005">
    <property type="protein sequence ID" value="KCZ99425.1"/>
    <property type="molecule type" value="Genomic_DNA"/>
</dbReference>
<evidence type="ECO:0000256" key="3">
    <source>
        <dbReference type="ARBA" id="ARBA00022692"/>
    </source>
</evidence>
<dbReference type="InterPro" id="IPR002797">
    <property type="entry name" value="Polysacc_synth"/>
</dbReference>
<dbReference type="STRING" id="1280954.HPO_05797"/>
<dbReference type="RefSeq" id="WP_051612338.1">
    <property type="nucleotide sequence ID" value="NZ_ARYM01000005.1"/>
</dbReference>
<dbReference type="PANTHER" id="PTHR30250">
    <property type="entry name" value="PST FAMILY PREDICTED COLANIC ACID TRANSPORTER"/>
    <property type="match status" value="1"/>
</dbReference>
<feature type="transmembrane region" description="Helical" evidence="6">
    <location>
        <begin position="132"/>
        <end position="155"/>
    </location>
</feature>
<evidence type="ECO:0000256" key="2">
    <source>
        <dbReference type="ARBA" id="ARBA00022475"/>
    </source>
</evidence>
<dbReference type="Pfam" id="PF01943">
    <property type="entry name" value="Polysacc_synt"/>
    <property type="match status" value="1"/>
</dbReference>
<name>A0A062VIS1_9PROT</name>
<feature type="transmembrane region" description="Helical" evidence="6">
    <location>
        <begin position="20"/>
        <end position="39"/>
    </location>
</feature>
<organism evidence="7 8">
    <name type="scientific">Hyphomonas polymorpha PS728</name>
    <dbReference type="NCBI Taxonomy" id="1280954"/>
    <lineage>
        <taxon>Bacteria</taxon>
        <taxon>Pseudomonadati</taxon>
        <taxon>Pseudomonadota</taxon>
        <taxon>Alphaproteobacteria</taxon>
        <taxon>Hyphomonadales</taxon>
        <taxon>Hyphomonadaceae</taxon>
        <taxon>Hyphomonas</taxon>
    </lineage>
</organism>
<comment type="subcellular location">
    <subcellularLocation>
        <location evidence="1">Cell membrane</location>
        <topology evidence="1">Multi-pass membrane protein</topology>
    </subcellularLocation>
</comment>
<dbReference type="GO" id="GO:0005886">
    <property type="term" value="C:plasma membrane"/>
    <property type="evidence" value="ECO:0007669"/>
    <property type="project" value="UniProtKB-SubCell"/>
</dbReference>
<keyword evidence="5 6" id="KW-0472">Membrane</keyword>
<sequence>MATTGTKSEGPVKRAIRNAGWLLAGKGAGGFFSLFYLALTARSLGAEQFGIFALILSYGQAVTNLAQFQSWQTVVRYGAMHEADAAPDKLRRIIVFAFLLDLGAALAGTLLSVAGVYLLGGQFGWSRPEQDLAALFCLSLLFGVRGAPTGVLRLFDRFDVAAYAETVLPATRMAGALIAWMSGASIAGYLAAWAVAELVTTGAMWWASVREIRKRFREPVMGPRVRGVVEENAGLWVFAWTTNLNTSLNLVWKQFPVLAVGWAVDAVAAGGFRIATQLVGALNKPTIALARAIYPEFAKLAVVDRAAINRTVLRACLIGALAGVIALIAVLLAGQSVLQLVGGEDYLFVFPVLLILSVAAVFDLSGVAIEPALVALGRPGTVLWVRGMVSIMFAAALAGAVLVYGSLGAAVATAGASLLLLILLYAAFRKQE</sequence>
<accession>A0A062VIS1</accession>
<feature type="transmembrane region" description="Helical" evidence="6">
    <location>
        <begin position="315"/>
        <end position="334"/>
    </location>
</feature>
<keyword evidence="3 6" id="KW-0812">Transmembrane</keyword>
<reference evidence="7 8" key="1">
    <citation type="journal article" date="2014" name="Antonie Van Leeuwenhoek">
        <title>Hyphomonas beringensis sp. nov. and Hyphomonas chukchiensis sp. nov., isolated from surface seawater of the Bering Sea and Chukchi Sea.</title>
        <authorList>
            <person name="Li C."/>
            <person name="Lai Q."/>
            <person name="Li G."/>
            <person name="Dong C."/>
            <person name="Wang J."/>
            <person name="Liao Y."/>
            <person name="Shao Z."/>
        </authorList>
    </citation>
    <scope>NUCLEOTIDE SEQUENCE [LARGE SCALE GENOMIC DNA]</scope>
    <source>
        <strain evidence="7 8">PS728</strain>
    </source>
</reference>
<dbReference type="AlphaFoldDB" id="A0A062VIS1"/>
<evidence type="ECO:0000313" key="8">
    <source>
        <dbReference type="Proteomes" id="UP000027100"/>
    </source>
</evidence>
<dbReference type="PATRIC" id="fig|1280954.3.peg.1182"/>
<evidence type="ECO:0000256" key="5">
    <source>
        <dbReference type="ARBA" id="ARBA00023136"/>
    </source>
</evidence>
<dbReference type="eggNOG" id="COG2244">
    <property type="taxonomic scope" value="Bacteria"/>
</dbReference>
<dbReference type="OrthoDB" id="493991at2"/>
<feature type="transmembrane region" description="Helical" evidence="6">
    <location>
        <begin position="381"/>
        <end position="403"/>
    </location>
</feature>
<evidence type="ECO:0000256" key="4">
    <source>
        <dbReference type="ARBA" id="ARBA00022989"/>
    </source>
</evidence>
<dbReference type="PANTHER" id="PTHR30250:SF31">
    <property type="entry name" value="INNER MEMBRANE PROTEIN YGHQ"/>
    <property type="match status" value="1"/>
</dbReference>
<keyword evidence="2" id="KW-1003">Cell membrane</keyword>
<gene>
    <name evidence="7" type="ORF">HPO_05797</name>
</gene>
<comment type="caution">
    <text evidence="7">The sequence shown here is derived from an EMBL/GenBank/DDBJ whole genome shotgun (WGS) entry which is preliminary data.</text>
</comment>
<feature type="transmembrane region" description="Helical" evidence="6">
    <location>
        <begin position="93"/>
        <end position="120"/>
    </location>
</feature>
<proteinExistence type="predicted"/>
<keyword evidence="8" id="KW-1185">Reference proteome</keyword>